<dbReference type="EMBL" id="FQVN01000004">
    <property type="protein sequence ID" value="SHF59518.1"/>
    <property type="molecule type" value="Genomic_DNA"/>
</dbReference>
<protein>
    <submittedName>
        <fullName evidence="1">Uncharacterized protein</fullName>
    </submittedName>
</protein>
<gene>
    <name evidence="1" type="ORF">SAMN05444320_104215</name>
</gene>
<accession>A0A1M5CXQ7</accession>
<proteinExistence type="predicted"/>
<dbReference type="Proteomes" id="UP000184501">
    <property type="component" value="Unassembled WGS sequence"/>
</dbReference>
<sequence>MCHAGVGQDYRSAMTRAGVVLGGYLATVHRFVTQRGETNDTDRLCTSGRAVLTGDGLALIAFLHAARTYLTVHQAPEEVWRWHEAALTVVIDLVIDGATFQRLDEDLRQGLVTTYHAASGRGPECGDSADLACR</sequence>
<keyword evidence="2" id="KW-1185">Reference proteome</keyword>
<name>A0A1M5CXQ7_STRHI</name>
<evidence type="ECO:0000313" key="1">
    <source>
        <dbReference type="EMBL" id="SHF59518.1"/>
    </source>
</evidence>
<organism evidence="1 2">
    <name type="scientific">Streptoalloteichus hindustanus</name>
    <dbReference type="NCBI Taxonomy" id="2017"/>
    <lineage>
        <taxon>Bacteria</taxon>
        <taxon>Bacillati</taxon>
        <taxon>Actinomycetota</taxon>
        <taxon>Actinomycetes</taxon>
        <taxon>Pseudonocardiales</taxon>
        <taxon>Pseudonocardiaceae</taxon>
        <taxon>Streptoalloteichus</taxon>
    </lineage>
</organism>
<dbReference type="AlphaFoldDB" id="A0A1M5CXQ7"/>
<reference evidence="1 2" key="1">
    <citation type="submission" date="2016-11" db="EMBL/GenBank/DDBJ databases">
        <authorList>
            <person name="Jaros S."/>
            <person name="Januszkiewicz K."/>
            <person name="Wedrychowicz H."/>
        </authorList>
    </citation>
    <scope>NUCLEOTIDE SEQUENCE [LARGE SCALE GENOMIC DNA]</scope>
    <source>
        <strain evidence="1 2">DSM 44523</strain>
    </source>
</reference>
<evidence type="ECO:0000313" key="2">
    <source>
        <dbReference type="Proteomes" id="UP000184501"/>
    </source>
</evidence>